<keyword evidence="8" id="KW-1185">Reference proteome</keyword>
<dbReference type="SUPFAM" id="SSF51306">
    <property type="entry name" value="LexA/Signal peptidase"/>
    <property type="match status" value="1"/>
</dbReference>
<dbReference type="Proteomes" id="UP000391919">
    <property type="component" value="Unassembled WGS sequence"/>
</dbReference>
<dbReference type="CDD" id="cd06462">
    <property type="entry name" value="Peptidase_S24_S26"/>
    <property type="match status" value="1"/>
</dbReference>
<organism evidence="7 8">
    <name type="scientific">Weizmannia acidilactici</name>
    <dbReference type="NCBI Taxonomy" id="2607726"/>
    <lineage>
        <taxon>Bacteria</taxon>
        <taxon>Bacillati</taxon>
        <taxon>Bacillota</taxon>
        <taxon>Bacilli</taxon>
        <taxon>Bacillales</taxon>
        <taxon>Bacillaceae</taxon>
        <taxon>Heyndrickxia</taxon>
    </lineage>
</organism>
<evidence type="ECO:0000256" key="3">
    <source>
        <dbReference type="ARBA" id="ARBA00022989"/>
    </source>
</evidence>
<feature type="transmembrane region" description="Helical" evidence="6">
    <location>
        <begin position="99"/>
        <end position="119"/>
    </location>
</feature>
<evidence type="ECO:0000256" key="2">
    <source>
        <dbReference type="ARBA" id="ARBA00022692"/>
    </source>
</evidence>
<dbReference type="NCBIfam" id="NF046067">
    <property type="entry name" value="SigPepSipWBacil"/>
    <property type="match status" value="1"/>
</dbReference>
<dbReference type="GO" id="GO:0016020">
    <property type="term" value="C:membrane"/>
    <property type="evidence" value="ECO:0007669"/>
    <property type="project" value="UniProtKB-SubCell"/>
</dbReference>
<evidence type="ECO:0000256" key="4">
    <source>
        <dbReference type="ARBA" id="ARBA00023136"/>
    </source>
</evidence>
<keyword evidence="3 6" id="KW-1133">Transmembrane helix</keyword>
<keyword evidence="2 6" id="KW-0812">Transmembrane</keyword>
<accession>A0A5J4JI97</accession>
<dbReference type="InterPro" id="IPR036286">
    <property type="entry name" value="LexA/Signal_pep-like_sf"/>
</dbReference>
<proteinExistence type="predicted"/>
<gene>
    <name evidence="7" type="ORF">BpJC7_31460</name>
</gene>
<comment type="caution">
    <text evidence="7">The sequence shown here is derived from an EMBL/GenBank/DDBJ whole genome shotgun (WGS) entry which is preliminary data.</text>
</comment>
<evidence type="ECO:0000256" key="6">
    <source>
        <dbReference type="SAM" id="Phobius"/>
    </source>
</evidence>
<dbReference type="GO" id="GO:0006465">
    <property type="term" value="P:signal peptide processing"/>
    <property type="evidence" value="ECO:0007669"/>
    <property type="project" value="UniProtKB-UniRule"/>
</dbReference>
<dbReference type="GO" id="GO:0004252">
    <property type="term" value="F:serine-type endopeptidase activity"/>
    <property type="evidence" value="ECO:0007669"/>
    <property type="project" value="UniProtKB-UniRule"/>
</dbReference>
<evidence type="ECO:0000313" key="8">
    <source>
        <dbReference type="Proteomes" id="UP000391919"/>
    </source>
</evidence>
<evidence type="ECO:0000256" key="5">
    <source>
        <dbReference type="NCBIfam" id="TIGR02228"/>
    </source>
</evidence>
<comment type="subcellular location">
    <subcellularLocation>
        <location evidence="1">Membrane</location>
    </subcellularLocation>
</comment>
<reference evidence="7 8" key="1">
    <citation type="submission" date="2019-09" db="EMBL/GenBank/DDBJ databases">
        <title>Draft genome sequence of Bacillus sp. JC-7.</title>
        <authorList>
            <person name="Tanaka N."/>
            <person name="Shiwa Y."/>
            <person name="Fujita N."/>
            <person name="Tanasupawat S."/>
        </authorList>
    </citation>
    <scope>NUCLEOTIDE SEQUENCE [LARGE SCALE GENOMIC DNA]</scope>
    <source>
        <strain evidence="7 8">JC-7</strain>
    </source>
</reference>
<dbReference type="InterPro" id="IPR001733">
    <property type="entry name" value="Peptidase_S26B"/>
</dbReference>
<protein>
    <recommendedName>
        <fullName evidence="5">Signal peptidase I</fullName>
        <ecNumber evidence="5">3.4.21.89</ecNumber>
    </recommendedName>
</protein>
<dbReference type="NCBIfam" id="TIGR02228">
    <property type="entry name" value="sigpep_I_arch"/>
    <property type="match status" value="1"/>
</dbReference>
<keyword evidence="4 6" id="KW-0472">Membrane</keyword>
<dbReference type="AlphaFoldDB" id="A0A5J4JI97"/>
<dbReference type="EC" id="3.4.21.89" evidence="5"/>
<dbReference type="GO" id="GO:0009003">
    <property type="term" value="F:signal peptidase activity"/>
    <property type="evidence" value="ECO:0007669"/>
    <property type="project" value="UniProtKB-EC"/>
</dbReference>
<dbReference type="PANTHER" id="PTHR10806">
    <property type="entry name" value="SIGNAL PEPTIDASE COMPLEX CATALYTIC SUBUNIT SEC11"/>
    <property type="match status" value="1"/>
</dbReference>
<evidence type="ECO:0000313" key="7">
    <source>
        <dbReference type="EMBL" id="GER71843.1"/>
    </source>
</evidence>
<dbReference type="RefSeq" id="WP_308690684.1">
    <property type="nucleotide sequence ID" value="NZ_BKZP01000050.1"/>
</dbReference>
<name>A0A5J4JI97_9BACI</name>
<sequence length="142" mass="15669">MEPGIQTGSVIVVKPRGDMTRFHKGDVITFKMDEKTLVTHRITKVVKTGNGQVFYHTKGDNNNAEVPNPVLSDNVVAEYTGITIPYLGYFVNFAQSKNGSALMLMIPGVVLLLYSIYTIRRAIAEIDGKKPKNSREPSGKNV</sequence>
<dbReference type="EMBL" id="BKZQ01000076">
    <property type="protein sequence ID" value="GER71843.1"/>
    <property type="molecule type" value="Genomic_DNA"/>
</dbReference>
<dbReference type="PANTHER" id="PTHR10806:SF6">
    <property type="entry name" value="SIGNAL PEPTIDASE COMPLEX CATALYTIC SUBUNIT SEC11"/>
    <property type="match status" value="1"/>
</dbReference>
<evidence type="ECO:0000256" key="1">
    <source>
        <dbReference type="ARBA" id="ARBA00004370"/>
    </source>
</evidence>